<proteinExistence type="predicted"/>
<name>A0A6J6V0L3_9ZZZZ</name>
<evidence type="ECO:0000313" key="4">
    <source>
        <dbReference type="EMBL" id="CAB4908426.1"/>
    </source>
</evidence>
<evidence type="ECO:0000313" key="3">
    <source>
        <dbReference type="EMBL" id="CAB4816261.1"/>
    </source>
</evidence>
<evidence type="ECO:0000313" key="2">
    <source>
        <dbReference type="EMBL" id="CAB4764795.1"/>
    </source>
</evidence>
<sequence length="40" mass="4073">MASPPAVSSDDPDHEGDVARVGDLPGSALLLANVLLLPFD</sequence>
<dbReference type="EMBL" id="CAEZYR010000131">
    <property type="protein sequence ID" value="CAB4764795.1"/>
    <property type="molecule type" value="Genomic_DNA"/>
</dbReference>
<gene>
    <name evidence="2" type="ORF">UFOPK2754_02677</name>
    <name evidence="3" type="ORF">UFOPK3139_00374</name>
    <name evidence="4" type="ORF">UFOPK3543_01317</name>
</gene>
<dbReference type="EMBL" id="CAFABA010000009">
    <property type="protein sequence ID" value="CAB4816261.1"/>
    <property type="molecule type" value="Genomic_DNA"/>
</dbReference>
<protein>
    <submittedName>
        <fullName evidence="2">Unannotated protein</fullName>
    </submittedName>
</protein>
<feature type="region of interest" description="Disordered" evidence="1">
    <location>
        <begin position="1"/>
        <end position="20"/>
    </location>
</feature>
<evidence type="ECO:0000256" key="1">
    <source>
        <dbReference type="SAM" id="MobiDB-lite"/>
    </source>
</evidence>
<reference evidence="2" key="1">
    <citation type="submission" date="2020-05" db="EMBL/GenBank/DDBJ databases">
        <authorList>
            <person name="Chiriac C."/>
            <person name="Salcher M."/>
            <person name="Ghai R."/>
            <person name="Kavagutti S V."/>
        </authorList>
    </citation>
    <scope>NUCLEOTIDE SEQUENCE</scope>
</reference>
<dbReference type="EMBL" id="CAFBMH010000041">
    <property type="protein sequence ID" value="CAB4908426.1"/>
    <property type="molecule type" value="Genomic_DNA"/>
</dbReference>
<accession>A0A6J6V0L3</accession>
<dbReference type="AlphaFoldDB" id="A0A6J6V0L3"/>
<organism evidence="2">
    <name type="scientific">freshwater metagenome</name>
    <dbReference type="NCBI Taxonomy" id="449393"/>
    <lineage>
        <taxon>unclassified sequences</taxon>
        <taxon>metagenomes</taxon>
        <taxon>ecological metagenomes</taxon>
    </lineage>
</organism>